<evidence type="ECO:0000313" key="8">
    <source>
        <dbReference type="Proteomes" id="UP000264310"/>
    </source>
</evidence>
<dbReference type="Gene3D" id="3.40.190.10">
    <property type="entry name" value="Periplasmic binding protein-like II"/>
    <property type="match status" value="2"/>
</dbReference>
<evidence type="ECO:0000313" key="7">
    <source>
        <dbReference type="EMBL" id="RFC64291.1"/>
    </source>
</evidence>
<dbReference type="PROSITE" id="PS50931">
    <property type="entry name" value="HTH_LYSR"/>
    <property type="match status" value="1"/>
</dbReference>
<evidence type="ECO:0000256" key="1">
    <source>
        <dbReference type="ARBA" id="ARBA00009437"/>
    </source>
</evidence>
<feature type="domain" description="HTH lysR-type" evidence="6">
    <location>
        <begin position="2"/>
        <end position="59"/>
    </location>
</feature>
<evidence type="ECO:0000256" key="2">
    <source>
        <dbReference type="ARBA" id="ARBA00023015"/>
    </source>
</evidence>
<dbReference type="InterPro" id="IPR036388">
    <property type="entry name" value="WH-like_DNA-bd_sf"/>
</dbReference>
<dbReference type="Gene3D" id="1.10.10.10">
    <property type="entry name" value="Winged helix-like DNA-binding domain superfamily/Winged helix DNA-binding domain"/>
    <property type="match status" value="1"/>
</dbReference>
<dbReference type="InterPro" id="IPR005119">
    <property type="entry name" value="LysR_subst-bd"/>
</dbReference>
<evidence type="ECO:0000256" key="3">
    <source>
        <dbReference type="ARBA" id="ARBA00023125"/>
    </source>
</evidence>
<dbReference type="GO" id="GO:0003700">
    <property type="term" value="F:DNA-binding transcription factor activity"/>
    <property type="evidence" value="ECO:0007669"/>
    <property type="project" value="InterPro"/>
</dbReference>
<dbReference type="OrthoDB" id="9775392at2"/>
<keyword evidence="5" id="KW-0804">Transcription</keyword>
<keyword evidence="2" id="KW-0805">Transcription regulation</keyword>
<dbReference type="Pfam" id="PF03466">
    <property type="entry name" value="LysR_substrate"/>
    <property type="match status" value="1"/>
</dbReference>
<evidence type="ECO:0000259" key="6">
    <source>
        <dbReference type="PROSITE" id="PS50931"/>
    </source>
</evidence>
<dbReference type="PANTHER" id="PTHR30346:SF26">
    <property type="entry name" value="HYDROGEN PEROXIDE-INDUCIBLE GENES ACTIVATOR"/>
    <property type="match status" value="1"/>
</dbReference>
<dbReference type="Proteomes" id="UP000264310">
    <property type="component" value="Unassembled WGS sequence"/>
</dbReference>
<name>A0A371X4Y8_9HYPH</name>
<evidence type="ECO:0000256" key="4">
    <source>
        <dbReference type="ARBA" id="ARBA00023159"/>
    </source>
</evidence>
<keyword evidence="8" id="KW-1185">Reference proteome</keyword>
<dbReference type="InterPro" id="IPR036390">
    <property type="entry name" value="WH_DNA-bd_sf"/>
</dbReference>
<evidence type="ECO:0000256" key="5">
    <source>
        <dbReference type="ARBA" id="ARBA00023163"/>
    </source>
</evidence>
<sequence length="312" mass="33498">MLTVRQMRYFRELAHTLHFGHAARALNISQPALSGQIAQMEAFFGTALFERRPAGVTLTADGELVAGRIESILADLHDLESLASQGEETLSGRLRVGLIATVAPYLLPSLLAGLGKAHPHLVCEVRESVTDRLLADLKRGEIDCAVVALPLQEEGLATLPLFDDPFFLAAPIDRAADLPNPVPASIVGEERILLLEEGHCLRTQAVDICRLSDGRERAVFGATSLATLLRMVAGGLGATLIPSMAVRDETRGGGLAILPFAEPVPYRRLVLAFRPTTARRADFEAFARATRTACEEAIAGADPAIRSPITAR</sequence>
<dbReference type="SUPFAM" id="SSF53850">
    <property type="entry name" value="Periplasmic binding protein-like II"/>
    <property type="match status" value="1"/>
</dbReference>
<dbReference type="PRINTS" id="PR00039">
    <property type="entry name" value="HTHLYSR"/>
</dbReference>
<dbReference type="RefSeq" id="WP_116682706.1">
    <property type="nucleotide sequence ID" value="NZ_QURL01000003.1"/>
</dbReference>
<proteinExistence type="inferred from homology"/>
<dbReference type="GO" id="GO:0032993">
    <property type="term" value="C:protein-DNA complex"/>
    <property type="evidence" value="ECO:0007669"/>
    <property type="project" value="TreeGrafter"/>
</dbReference>
<dbReference type="FunFam" id="1.10.10.10:FF:000001">
    <property type="entry name" value="LysR family transcriptional regulator"/>
    <property type="match status" value="1"/>
</dbReference>
<dbReference type="GO" id="GO:0003677">
    <property type="term" value="F:DNA binding"/>
    <property type="evidence" value="ECO:0007669"/>
    <property type="project" value="UniProtKB-KW"/>
</dbReference>
<gene>
    <name evidence="7" type="ORF">DYI37_08110</name>
</gene>
<dbReference type="InterPro" id="IPR000847">
    <property type="entry name" value="LysR_HTH_N"/>
</dbReference>
<keyword evidence="3" id="KW-0238">DNA-binding</keyword>
<keyword evidence="4" id="KW-0010">Activator</keyword>
<comment type="caution">
    <text evidence="7">The sequence shown here is derived from an EMBL/GenBank/DDBJ whole genome shotgun (WGS) entry which is preliminary data.</text>
</comment>
<dbReference type="PANTHER" id="PTHR30346">
    <property type="entry name" value="TRANSCRIPTIONAL DUAL REGULATOR HCAR-RELATED"/>
    <property type="match status" value="1"/>
</dbReference>
<dbReference type="AlphaFoldDB" id="A0A371X4Y8"/>
<dbReference type="EMBL" id="QURL01000003">
    <property type="protein sequence ID" value="RFC64291.1"/>
    <property type="molecule type" value="Genomic_DNA"/>
</dbReference>
<reference evidence="7 8" key="1">
    <citation type="submission" date="2018-08" db="EMBL/GenBank/DDBJ databases">
        <title>Fulvimarina sp. 85, whole genome shotgun sequence.</title>
        <authorList>
            <person name="Tuo L."/>
        </authorList>
    </citation>
    <scope>NUCLEOTIDE SEQUENCE [LARGE SCALE GENOMIC DNA]</scope>
    <source>
        <strain evidence="7 8">85</strain>
    </source>
</reference>
<comment type="similarity">
    <text evidence="1">Belongs to the LysR transcriptional regulatory family.</text>
</comment>
<organism evidence="7 8">
    <name type="scientific">Fulvimarina endophytica</name>
    <dbReference type="NCBI Taxonomy" id="2293836"/>
    <lineage>
        <taxon>Bacteria</taxon>
        <taxon>Pseudomonadati</taxon>
        <taxon>Pseudomonadota</taxon>
        <taxon>Alphaproteobacteria</taxon>
        <taxon>Hyphomicrobiales</taxon>
        <taxon>Aurantimonadaceae</taxon>
        <taxon>Fulvimarina</taxon>
    </lineage>
</organism>
<dbReference type="SUPFAM" id="SSF46785">
    <property type="entry name" value="Winged helix' DNA-binding domain"/>
    <property type="match status" value="1"/>
</dbReference>
<dbReference type="CDD" id="cd08411">
    <property type="entry name" value="PBP2_OxyR"/>
    <property type="match status" value="1"/>
</dbReference>
<dbReference type="Pfam" id="PF00126">
    <property type="entry name" value="HTH_1"/>
    <property type="match status" value="1"/>
</dbReference>
<protein>
    <submittedName>
        <fullName evidence="7">Hydrogen peroxide-inducible genes activator</fullName>
    </submittedName>
</protein>
<accession>A0A371X4Y8</accession>